<keyword evidence="2" id="KW-1185">Reference proteome</keyword>
<evidence type="ECO:0000313" key="2">
    <source>
        <dbReference type="Proteomes" id="UP000664032"/>
    </source>
</evidence>
<proteinExistence type="predicted"/>
<dbReference type="EMBL" id="JAFIQS020000008">
    <property type="protein sequence ID" value="KAH9478901.1"/>
    <property type="molecule type" value="Genomic_DNA"/>
</dbReference>
<reference evidence="1" key="1">
    <citation type="submission" date="2021-10" db="EMBL/GenBank/DDBJ databases">
        <title>Psilocybe cubensis genome.</title>
        <authorList>
            <person name="Mckernan K.J."/>
            <person name="Crawford S."/>
            <person name="Trippe A."/>
            <person name="Kane L.T."/>
            <person name="Mclaughlin S."/>
        </authorList>
    </citation>
    <scope>NUCLEOTIDE SEQUENCE</scope>
    <source>
        <strain evidence="1">MGC-MH-2018</strain>
    </source>
</reference>
<dbReference type="Proteomes" id="UP000664032">
    <property type="component" value="Unassembled WGS sequence"/>
</dbReference>
<accession>A0ACB8GUJ9</accession>
<organism evidence="1 2">
    <name type="scientific">Psilocybe cubensis</name>
    <name type="common">Psychedelic mushroom</name>
    <name type="synonym">Stropharia cubensis</name>
    <dbReference type="NCBI Taxonomy" id="181762"/>
    <lineage>
        <taxon>Eukaryota</taxon>
        <taxon>Fungi</taxon>
        <taxon>Dikarya</taxon>
        <taxon>Basidiomycota</taxon>
        <taxon>Agaricomycotina</taxon>
        <taxon>Agaricomycetes</taxon>
        <taxon>Agaricomycetidae</taxon>
        <taxon>Agaricales</taxon>
        <taxon>Agaricineae</taxon>
        <taxon>Strophariaceae</taxon>
        <taxon>Psilocybe</taxon>
    </lineage>
</organism>
<evidence type="ECO:0000313" key="1">
    <source>
        <dbReference type="EMBL" id="KAH9478901.1"/>
    </source>
</evidence>
<gene>
    <name evidence="1" type="ORF">JR316_0009363</name>
</gene>
<name>A0ACB8GUJ9_PSICU</name>
<comment type="caution">
    <text evidence="1">The sequence shown here is derived from an EMBL/GenBank/DDBJ whole genome shotgun (WGS) entry which is preliminary data.</text>
</comment>
<protein>
    <submittedName>
        <fullName evidence="1">Uncharacterized protein</fullName>
    </submittedName>
</protein>
<sequence>MELLLPNTSINGFPAHGPPKRASAKKPSSPSQALQSAPGSSPTGVSPPNPKYLSEIREILGLQSAKPDGHFAKTFLFSAPYLPAKPAAHADSSPQIRSAPVKGLKSAKSRYAPRGASRGLSVLDSE</sequence>